<reference evidence="12 13" key="1">
    <citation type="journal article" date="2019" name="Nat. Ecol. Evol.">
        <title>Megaphylogeny resolves global patterns of mushroom evolution.</title>
        <authorList>
            <person name="Varga T."/>
            <person name="Krizsan K."/>
            <person name="Foldi C."/>
            <person name="Dima B."/>
            <person name="Sanchez-Garcia M."/>
            <person name="Sanchez-Ramirez S."/>
            <person name="Szollosi G.J."/>
            <person name="Szarkandi J.G."/>
            <person name="Papp V."/>
            <person name="Albert L."/>
            <person name="Andreopoulos W."/>
            <person name="Angelini C."/>
            <person name="Antonin V."/>
            <person name="Barry K.W."/>
            <person name="Bougher N.L."/>
            <person name="Buchanan P."/>
            <person name="Buyck B."/>
            <person name="Bense V."/>
            <person name="Catcheside P."/>
            <person name="Chovatia M."/>
            <person name="Cooper J."/>
            <person name="Damon W."/>
            <person name="Desjardin D."/>
            <person name="Finy P."/>
            <person name="Geml J."/>
            <person name="Haridas S."/>
            <person name="Hughes K."/>
            <person name="Justo A."/>
            <person name="Karasinski D."/>
            <person name="Kautmanova I."/>
            <person name="Kiss B."/>
            <person name="Kocsube S."/>
            <person name="Kotiranta H."/>
            <person name="LaButti K.M."/>
            <person name="Lechner B.E."/>
            <person name="Liimatainen K."/>
            <person name="Lipzen A."/>
            <person name="Lukacs Z."/>
            <person name="Mihaltcheva S."/>
            <person name="Morgado L.N."/>
            <person name="Niskanen T."/>
            <person name="Noordeloos M.E."/>
            <person name="Ohm R.A."/>
            <person name="Ortiz-Santana B."/>
            <person name="Ovrebo C."/>
            <person name="Racz N."/>
            <person name="Riley R."/>
            <person name="Savchenko A."/>
            <person name="Shiryaev A."/>
            <person name="Soop K."/>
            <person name="Spirin V."/>
            <person name="Szebenyi C."/>
            <person name="Tomsovsky M."/>
            <person name="Tulloss R.E."/>
            <person name="Uehling J."/>
            <person name="Grigoriev I.V."/>
            <person name="Vagvolgyi C."/>
            <person name="Papp T."/>
            <person name="Martin F.M."/>
            <person name="Miettinen O."/>
            <person name="Hibbett D.S."/>
            <person name="Nagy L.G."/>
        </authorList>
    </citation>
    <scope>NUCLEOTIDE SEQUENCE [LARGE SCALE GENOMIC DNA]</scope>
    <source>
        <strain evidence="12 13">CBS 121175</strain>
    </source>
</reference>
<evidence type="ECO:0000256" key="2">
    <source>
        <dbReference type="ARBA" id="ARBA00022723"/>
    </source>
</evidence>
<comment type="subcellular location">
    <subcellularLocation>
        <location evidence="1">Nucleus</location>
    </subcellularLocation>
</comment>
<evidence type="ECO:0000256" key="5">
    <source>
        <dbReference type="ARBA" id="ARBA00022833"/>
    </source>
</evidence>
<dbReference type="FunFam" id="3.30.160.60:FF:000018">
    <property type="entry name" value="Krueppel-like factor 15"/>
    <property type="match status" value="1"/>
</dbReference>
<feature type="region of interest" description="Disordered" evidence="10">
    <location>
        <begin position="73"/>
        <end position="161"/>
    </location>
</feature>
<feature type="compositionally biased region" description="Basic residues" evidence="10">
    <location>
        <begin position="330"/>
        <end position="341"/>
    </location>
</feature>
<dbReference type="GO" id="GO:0000978">
    <property type="term" value="F:RNA polymerase II cis-regulatory region sequence-specific DNA binding"/>
    <property type="evidence" value="ECO:0007669"/>
    <property type="project" value="TreeGrafter"/>
</dbReference>
<dbReference type="PANTHER" id="PTHR47428:SF2">
    <property type="entry name" value="ZINC FINGER PROTEIN RSV1"/>
    <property type="match status" value="1"/>
</dbReference>
<feature type="region of interest" description="Disordered" evidence="10">
    <location>
        <begin position="537"/>
        <end position="580"/>
    </location>
</feature>
<keyword evidence="4 9" id="KW-0863">Zinc-finger</keyword>
<feature type="region of interest" description="Disordered" evidence="10">
    <location>
        <begin position="715"/>
        <end position="762"/>
    </location>
</feature>
<keyword evidence="13" id="KW-1185">Reference proteome</keyword>
<evidence type="ECO:0000256" key="7">
    <source>
        <dbReference type="ARBA" id="ARBA00023163"/>
    </source>
</evidence>
<feature type="compositionally biased region" description="Low complexity" evidence="10">
    <location>
        <begin position="541"/>
        <end position="580"/>
    </location>
</feature>
<accession>A0A5C3KWF4</accession>
<evidence type="ECO:0000259" key="11">
    <source>
        <dbReference type="PROSITE" id="PS50157"/>
    </source>
</evidence>
<evidence type="ECO:0000256" key="4">
    <source>
        <dbReference type="ARBA" id="ARBA00022771"/>
    </source>
</evidence>
<evidence type="ECO:0000256" key="10">
    <source>
        <dbReference type="SAM" id="MobiDB-lite"/>
    </source>
</evidence>
<organism evidence="12 13">
    <name type="scientific">Coprinopsis marcescibilis</name>
    <name type="common">Agaric fungus</name>
    <name type="synonym">Psathyrella marcescibilis</name>
    <dbReference type="NCBI Taxonomy" id="230819"/>
    <lineage>
        <taxon>Eukaryota</taxon>
        <taxon>Fungi</taxon>
        <taxon>Dikarya</taxon>
        <taxon>Basidiomycota</taxon>
        <taxon>Agaricomycotina</taxon>
        <taxon>Agaricomycetes</taxon>
        <taxon>Agaricomycetidae</taxon>
        <taxon>Agaricales</taxon>
        <taxon>Agaricineae</taxon>
        <taxon>Psathyrellaceae</taxon>
        <taxon>Coprinopsis</taxon>
    </lineage>
</organism>
<dbReference type="OrthoDB" id="654211at2759"/>
<dbReference type="GO" id="GO:0008270">
    <property type="term" value="F:zinc ion binding"/>
    <property type="evidence" value="ECO:0007669"/>
    <property type="project" value="UniProtKB-KW"/>
</dbReference>
<dbReference type="PROSITE" id="PS00028">
    <property type="entry name" value="ZINC_FINGER_C2H2_1"/>
    <property type="match status" value="2"/>
</dbReference>
<evidence type="ECO:0000256" key="9">
    <source>
        <dbReference type="PROSITE-ProRule" id="PRU00042"/>
    </source>
</evidence>
<keyword evidence="6" id="KW-0805">Transcription regulation</keyword>
<evidence type="ECO:0000256" key="8">
    <source>
        <dbReference type="ARBA" id="ARBA00023242"/>
    </source>
</evidence>
<feature type="compositionally biased region" description="Basic and acidic residues" evidence="10">
    <location>
        <begin position="743"/>
        <end position="762"/>
    </location>
</feature>
<evidence type="ECO:0000256" key="6">
    <source>
        <dbReference type="ARBA" id="ARBA00023015"/>
    </source>
</evidence>
<feature type="domain" description="C2H2-type" evidence="11">
    <location>
        <begin position="51"/>
        <end position="80"/>
    </location>
</feature>
<feature type="region of interest" description="Disordered" evidence="10">
    <location>
        <begin position="645"/>
        <end position="699"/>
    </location>
</feature>
<keyword evidence="7" id="KW-0804">Transcription</keyword>
<keyword evidence="2" id="KW-0479">Metal-binding</keyword>
<dbReference type="Gene3D" id="3.30.160.60">
    <property type="entry name" value="Classic Zinc Finger"/>
    <property type="match status" value="2"/>
</dbReference>
<dbReference type="PANTHER" id="PTHR47428">
    <property type="entry name" value="REGULATORY PROTEIN MIG1-RELATED"/>
    <property type="match status" value="1"/>
</dbReference>
<dbReference type="EMBL" id="ML210192">
    <property type="protein sequence ID" value="TFK24979.1"/>
    <property type="molecule type" value="Genomic_DNA"/>
</dbReference>
<dbReference type="GO" id="GO:0005737">
    <property type="term" value="C:cytoplasm"/>
    <property type="evidence" value="ECO:0007669"/>
    <property type="project" value="TreeGrafter"/>
</dbReference>
<dbReference type="AlphaFoldDB" id="A0A5C3KWF4"/>
<dbReference type="GO" id="GO:0005634">
    <property type="term" value="C:nucleus"/>
    <property type="evidence" value="ECO:0007669"/>
    <property type="project" value="UniProtKB-SubCell"/>
</dbReference>
<dbReference type="InterPro" id="IPR013087">
    <property type="entry name" value="Znf_C2H2_type"/>
</dbReference>
<evidence type="ECO:0000313" key="12">
    <source>
        <dbReference type="EMBL" id="TFK24979.1"/>
    </source>
</evidence>
<dbReference type="SUPFAM" id="SSF57667">
    <property type="entry name" value="beta-beta-alpha zinc fingers"/>
    <property type="match status" value="1"/>
</dbReference>
<evidence type="ECO:0000256" key="1">
    <source>
        <dbReference type="ARBA" id="ARBA00004123"/>
    </source>
</evidence>
<feature type="compositionally biased region" description="Low complexity" evidence="10">
    <location>
        <begin position="672"/>
        <end position="689"/>
    </location>
</feature>
<evidence type="ECO:0000256" key="3">
    <source>
        <dbReference type="ARBA" id="ARBA00022737"/>
    </source>
</evidence>
<dbReference type="SMART" id="SM00355">
    <property type="entry name" value="ZnF_C2H2"/>
    <property type="match status" value="2"/>
</dbReference>
<dbReference type="GO" id="GO:0000433">
    <property type="term" value="P:carbon catabolite repression of transcription from RNA polymerase II promoter by glucose"/>
    <property type="evidence" value="ECO:0007669"/>
    <property type="project" value="TreeGrafter"/>
</dbReference>
<feature type="compositionally biased region" description="Polar residues" evidence="10">
    <location>
        <begin position="344"/>
        <end position="357"/>
    </location>
</feature>
<evidence type="ECO:0000313" key="13">
    <source>
        <dbReference type="Proteomes" id="UP000307440"/>
    </source>
</evidence>
<feature type="compositionally biased region" description="Low complexity" evidence="10">
    <location>
        <begin position="288"/>
        <end position="300"/>
    </location>
</feature>
<dbReference type="STRING" id="230819.A0A5C3KWF4"/>
<dbReference type="InterPro" id="IPR036236">
    <property type="entry name" value="Znf_C2H2_sf"/>
</dbReference>
<keyword evidence="3" id="KW-0677">Repeat</keyword>
<dbReference type="GO" id="GO:0000981">
    <property type="term" value="F:DNA-binding transcription factor activity, RNA polymerase II-specific"/>
    <property type="evidence" value="ECO:0007669"/>
    <property type="project" value="UniProtKB-ARBA"/>
</dbReference>
<sequence>MVNPADHPSSSSSEKSIARPYKCPYALCGRAFSRLEHQTRHIRTHTGEKPFVCTFPLCEKRFSRSDELTRHSRIHNNDHPSAAVHPAPNPKAPKSATKHKQGDDEQQQRHDPRLSASARIKKKARSRANSDDESESYARPTAIGSYDHLSRRSTSSTNLPAVPPAAPTPLYVSSQSPFSALSSIAMDELHVLERQEAMRRAHYEARRAELESRQRLQHYGRLSKSATTSPVMRTHQLSMSGEDRNFYAMNHQDREVHFARPVPPPLHLEDDGLQRKRATSGNILAQGAWQQQGRQQPQLPHSKSSGHLVESMPKPNPGHAYGTSWGSGHHPYHIPPHHRRMNYPGQQEDSPISSDSELPSQLPPSHPQSPLSSATSAGRRIFSLHSNPVSAEYSPPLHYSSAMRSTSVTAPDFPLSASAFTPSTSPFLGPLRTLNIHSTNPSRAPSPVLLPPPTLTSHKFEERDTAATISIASSQPVSRVGSAFNSPTNSSYLHRAMSSANEKTGGVARHPMLPHNHSFVEKPLWAGNGMIGPGMMGGANTAATTPQLSSASSSTGSSPPSGFGGVAVMSGSRPPSPSSLGSAAWSYVRGEEKERIGSGIGGGRKQHSHLAHSVRMAFGMTPINSPSNKTFGNQSHDRSGFMTPLHSSSGHQGFTAGARPGAISMPGSRSNSPPITLPPLKTLSTSPPSQKRGNNGFDLSEGLLFRGLKRGGFEDDMTVKEEDETEEKESDPLTFSETKHRKVVDDRNGKNEDGTARQGGMDKFELPRFRDFEAAALGHHTSLVADSSKMSIDFVC</sequence>
<name>A0A5C3KWF4_COPMA</name>
<keyword evidence="5" id="KW-0862">Zinc</keyword>
<protein>
    <recommendedName>
        <fullName evidence="11">C2H2-type domain-containing protein</fullName>
    </recommendedName>
</protein>
<dbReference type="FunFam" id="3.30.160.60:FF:000125">
    <property type="entry name" value="Putative zinc finger protein 143"/>
    <property type="match status" value="1"/>
</dbReference>
<dbReference type="Proteomes" id="UP000307440">
    <property type="component" value="Unassembled WGS sequence"/>
</dbReference>
<feature type="domain" description="C2H2-type" evidence="11">
    <location>
        <begin position="21"/>
        <end position="50"/>
    </location>
</feature>
<dbReference type="Pfam" id="PF00096">
    <property type="entry name" value="zf-C2H2"/>
    <property type="match status" value="2"/>
</dbReference>
<dbReference type="InterPro" id="IPR051007">
    <property type="entry name" value="creA/MIG_C2H2-ZnF"/>
</dbReference>
<feature type="region of interest" description="Disordered" evidence="10">
    <location>
        <begin position="288"/>
        <end position="376"/>
    </location>
</feature>
<feature type="compositionally biased region" description="Basic and acidic residues" evidence="10">
    <location>
        <begin position="100"/>
        <end position="113"/>
    </location>
</feature>
<dbReference type="PROSITE" id="PS50157">
    <property type="entry name" value="ZINC_FINGER_C2H2_2"/>
    <property type="match status" value="2"/>
</dbReference>
<gene>
    <name evidence="12" type="ORF">FA15DRAFT_591546</name>
</gene>
<proteinExistence type="predicted"/>
<keyword evidence="8" id="KW-0539">Nucleus</keyword>